<organism evidence="3 4">
    <name type="scientific">Phyllotreta striolata</name>
    <name type="common">Striped flea beetle</name>
    <name type="synonym">Crioceris striolata</name>
    <dbReference type="NCBI Taxonomy" id="444603"/>
    <lineage>
        <taxon>Eukaryota</taxon>
        <taxon>Metazoa</taxon>
        <taxon>Ecdysozoa</taxon>
        <taxon>Arthropoda</taxon>
        <taxon>Hexapoda</taxon>
        <taxon>Insecta</taxon>
        <taxon>Pterygota</taxon>
        <taxon>Neoptera</taxon>
        <taxon>Endopterygota</taxon>
        <taxon>Coleoptera</taxon>
        <taxon>Polyphaga</taxon>
        <taxon>Cucujiformia</taxon>
        <taxon>Chrysomeloidea</taxon>
        <taxon>Chrysomelidae</taxon>
        <taxon>Galerucinae</taxon>
        <taxon>Alticini</taxon>
        <taxon>Phyllotreta</taxon>
    </lineage>
</organism>
<dbReference type="OrthoDB" id="432281at2759"/>
<dbReference type="InterPro" id="IPR007858">
    <property type="entry name" value="Dpy-30_motif"/>
</dbReference>
<dbReference type="InterPro" id="IPR049630">
    <property type="entry name" value="DYDC-like_DD"/>
</dbReference>
<dbReference type="PANTHER" id="PTHR23356">
    <property type="entry name" value="DPY30-RELATED"/>
    <property type="match status" value="1"/>
</dbReference>
<comment type="similarity">
    <text evidence="1">Belongs to the dpy-30 family.</text>
</comment>
<feature type="coiled-coil region" evidence="2">
    <location>
        <begin position="14"/>
        <end position="48"/>
    </location>
</feature>
<dbReference type="GO" id="GO:0048188">
    <property type="term" value="C:Set1C/COMPASS complex"/>
    <property type="evidence" value="ECO:0007669"/>
    <property type="project" value="InterPro"/>
</dbReference>
<dbReference type="AlphaFoldDB" id="A0A9P0DV57"/>
<feature type="coiled-coil region" evidence="2">
    <location>
        <begin position="377"/>
        <end position="447"/>
    </location>
</feature>
<dbReference type="InterPro" id="IPR037856">
    <property type="entry name" value="Sdc1/DPY30"/>
</dbReference>
<protein>
    <submittedName>
        <fullName evidence="3">Uncharacterized protein</fullName>
    </submittedName>
</protein>
<evidence type="ECO:0000313" key="3">
    <source>
        <dbReference type="EMBL" id="CAH1187072.1"/>
    </source>
</evidence>
<dbReference type="CDD" id="cd22966">
    <property type="entry name" value="DD_DYDC-like"/>
    <property type="match status" value="1"/>
</dbReference>
<evidence type="ECO:0000256" key="1">
    <source>
        <dbReference type="ARBA" id="ARBA00010849"/>
    </source>
</evidence>
<reference evidence="3" key="1">
    <citation type="submission" date="2022-01" db="EMBL/GenBank/DDBJ databases">
        <authorList>
            <person name="King R."/>
        </authorList>
    </citation>
    <scope>NUCLEOTIDE SEQUENCE</scope>
</reference>
<dbReference type="Gene3D" id="1.20.890.10">
    <property type="entry name" value="cAMP-dependent protein kinase regulatory subunit, dimerization-anchoring domain"/>
    <property type="match status" value="1"/>
</dbReference>
<dbReference type="PANTHER" id="PTHR23356:SF16">
    <property type="entry name" value="DPY30 DOMAIN CONTAINING 2"/>
    <property type="match status" value="1"/>
</dbReference>
<proteinExistence type="inferred from homology"/>
<evidence type="ECO:0000313" key="4">
    <source>
        <dbReference type="Proteomes" id="UP001153712"/>
    </source>
</evidence>
<dbReference type="EMBL" id="OU900100">
    <property type="protein sequence ID" value="CAH1187072.1"/>
    <property type="molecule type" value="Genomic_DNA"/>
</dbReference>
<name>A0A9P0DV57_PHYSR</name>
<accession>A0A9P0DV57</accession>
<dbReference type="Pfam" id="PF05186">
    <property type="entry name" value="Dpy-30"/>
    <property type="match status" value="1"/>
</dbReference>
<keyword evidence="4" id="KW-1185">Reference proteome</keyword>
<sequence length="454" mass="53190">MQKKENFCDHKYNVDFINAELEHISNNIESVKNLKTNTIEEIEALKLKLRHENPARCVVNQREIILEELDQDTSLIQNRCDFICNDLKRLKSYIDDRLILINKNDFIMNLLNYKLYEVEFNFSRKIKQLQEIKKQLENSDISPSNESKIAMRFIENEKKITDCETMHEQRHFSVRQQMLEAQLAYEKSVNILDECVDVMKKNFNTLMALMSAYNEHTRGHSNLENILEIDEIRGALENCKQMSSSGWREAPQNITDFAVAHGLRFTEDGLMITESGREITYSEAVEKKMLDNVKLVDLFRSLTNVGVQGEAASEHQSEETTTSEEEKMVSEDVCYLKECLGVPLTLALAEITAVQPRDPIHYLGHWLFKYRYNEEMTEKQTNEINELTNERNRIAQEKWKKFLEEEARAAVIDMIVKAEEEAIRNELRRMELQLAEAEENYDEEDTQPSIMMDF</sequence>
<gene>
    <name evidence="3" type="ORF">PHYEVI_LOCUS10188</name>
</gene>
<dbReference type="Proteomes" id="UP001153712">
    <property type="component" value="Chromosome 7"/>
</dbReference>
<evidence type="ECO:0000256" key="2">
    <source>
        <dbReference type="SAM" id="Coils"/>
    </source>
</evidence>
<keyword evidence="2" id="KW-0175">Coiled coil</keyword>